<gene>
    <name evidence="1" type="ORF">GCM10011383_45090</name>
</gene>
<evidence type="ECO:0000313" key="2">
    <source>
        <dbReference type="Proteomes" id="UP000632273"/>
    </source>
</evidence>
<dbReference type="Proteomes" id="UP000632273">
    <property type="component" value="Unassembled WGS sequence"/>
</dbReference>
<accession>A0ABQ1UW88</accession>
<comment type="caution">
    <text evidence="1">The sequence shown here is derived from an EMBL/GenBank/DDBJ whole genome shotgun (WGS) entry which is preliminary data.</text>
</comment>
<dbReference type="EMBL" id="BMHT01000015">
    <property type="protein sequence ID" value="GGF28324.1"/>
    <property type="molecule type" value="Genomic_DNA"/>
</dbReference>
<sequence>MQLNLGWQLGYPNGMKSKVMAQKGCSGEKSGEQRPYGSKHRILVGGATVWRRCSGLEGVP</sequence>
<organism evidence="1 2">
    <name type="scientific">Hymenobacter cavernae</name>
    <dbReference type="NCBI Taxonomy" id="2044852"/>
    <lineage>
        <taxon>Bacteria</taxon>
        <taxon>Pseudomonadati</taxon>
        <taxon>Bacteroidota</taxon>
        <taxon>Cytophagia</taxon>
        <taxon>Cytophagales</taxon>
        <taxon>Hymenobacteraceae</taxon>
        <taxon>Hymenobacter</taxon>
    </lineage>
</organism>
<keyword evidence="2" id="KW-1185">Reference proteome</keyword>
<evidence type="ECO:0000313" key="1">
    <source>
        <dbReference type="EMBL" id="GGF28324.1"/>
    </source>
</evidence>
<proteinExistence type="predicted"/>
<protein>
    <submittedName>
        <fullName evidence="1">Uncharacterized protein</fullName>
    </submittedName>
</protein>
<reference evidence="2" key="1">
    <citation type="journal article" date="2019" name="Int. J. Syst. Evol. Microbiol.">
        <title>The Global Catalogue of Microorganisms (GCM) 10K type strain sequencing project: providing services to taxonomists for standard genome sequencing and annotation.</title>
        <authorList>
            <consortium name="The Broad Institute Genomics Platform"/>
            <consortium name="The Broad Institute Genome Sequencing Center for Infectious Disease"/>
            <person name="Wu L."/>
            <person name="Ma J."/>
        </authorList>
    </citation>
    <scope>NUCLEOTIDE SEQUENCE [LARGE SCALE GENOMIC DNA]</scope>
    <source>
        <strain evidence="2">CGMCC 1.15197</strain>
    </source>
</reference>
<name>A0ABQ1UW88_9BACT</name>